<proteinExistence type="inferred from homology"/>
<reference evidence="9 10" key="1">
    <citation type="submission" date="2024-05" db="EMBL/GenBank/DDBJ databases">
        <title>Neorhizobium sp. Rsf11, a plant growth promoting and heavy metal resistant PAH-degrader.</title>
        <authorList>
            <person name="Golubev S.N."/>
            <person name="Muratova A.Y."/>
            <person name="Markelova M.I."/>
        </authorList>
    </citation>
    <scope>NUCLEOTIDE SEQUENCE [LARGE SCALE GENOMIC DNA]</scope>
    <source>
        <strain evidence="9 10">Rsf11</strain>
    </source>
</reference>
<comment type="catalytic activity">
    <reaction evidence="1">
        <text>Endohydrolysis of (1-&gt;4)-beta-D-glucosidic linkages in cellulose, lichenin and cereal beta-D-glucans.</text>
        <dbReference type="EC" id="3.2.1.4"/>
    </reaction>
</comment>
<evidence type="ECO:0000313" key="10">
    <source>
        <dbReference type="Proteomes" id="UP001496627"/>
    </source>
</evidence>
<evidence type="ECO:0000256" key="7">
    <source>
        <dbReference type="ARBA" id="ARBA00023326"/>
    </source>
</evidence>
<dbReference type="InterPro" id="IPR012341">
    <property type="entry name" value="6hp_glycosidase-like_sf"/>
</dbReference>
<dbReference type="Proteomes" id="UP001496627">
    <property type="component" value="Unassembled WGS sequence"/>
</dbReference>
<dbReference type="Pfam" id="PF01270">
    <property type="entry name" value="Glyco_hydro_8"/>
    <property type="match status" value="1"/>
</dbReference>
<feature type="signal peptide" evidence="8">
    <location>
        <begin position="1"/>
        <end position="23"/>
    </location>
</feature>
<dbReference type="EC" id="3.2.1.4" evidence="3"/>
<keyword evidence="7" id="KW-0624">Polysaccharide degradation</keyword>
<keyword evidence="10" id="KW-1185">Reference proteome</keyword>
<feature type="chain" id="PRO_5047261208" description="cellulase" evidence="8">
    <location>
        <begin position="24"/>
        <end position="349"/>
    </location>
</feature>
<evidence type="ECO:0000256" key="6">
    <source>
        <dbReference type="ARBA" id="ARBA00023295"/>
    </source>
</evidence>
<dbReference type="EMBL" id="JBEAAL010000014">
    <property type="protein sequence ID" value="MEQ1406909.1"/>
    <property type="molecule type" value="Genomic_DNA"/>
</dbReference>
<dbReference type="Gene3D" id="1.50.10.10">
    <property type="match status" value="1"/>
</dbReference>
<evidence type="ECO:0000256" key="1">
    <source>
        <dbReference type="ARBA" id="ARBA00000966"/>
    </source>
</evidence>
<protein>
    <recommendedName>
        <fullName evidence="3">cellulase</fullName>
        <ecNumber evidence="3">3.2.1.4</ecNumber>
    </recommendedName>
</protein>
<dbReference type="InterPro" id="IPR002037">
    <property type="entry name" value="Glyco_hydro_8"/>
</dbReference>
<keyword evidence="4 9" id="KW-0378">Hydrolase</keyword>
<comment type="caution">
    <text evidence="9">The sequence shown here is derived from an EMBL/GenBank/DDBJ whole genome shotgun (WGS) entry which is preliminary data.</text>
</comment>
<accession>A0ABV0M7G6</accession>
<gene>
    <name evidence="9" type="ORF">ABK249_18425</name>
</gene>
<keyword evidence="6" id="KW-0326">Glycosidase</keyword>
<dbReference type="InterPro" id="IPR008928">
    <property type="entry name" value="6-hairpin_glycosidase_sf"/>
</dbReference>
<keyword evidence="7" id="KW-0119">Carbohydrate metabolism</keyword>
<evidence type="ECO:0000313" key="9">
    <source>
        <dbReference type="EMBL" id="MEQ1406909.1"/>
    </source>
</evidence>
<keyword evidence="5" id="KW-0136">Cellulose degradation</keyword>
<keyword evidence="8" id="KW-0732">Signal</keyword>
<evidence type="ECO:0000256" key="3">
    <source>
        <dbReference type="ARBA" id="ARBA00012601"/>
    </source>
</evidence>
<dbReference type="PRINTS" id="PR00735">
    <property type="entry name" value="GLHYDRLASE8"/>
</dbReference>
<dbReference type="RefSeq" id="WP_227705662.1">
    <property type="nucleotide sequence ID" value="NZ_JBEAAL010000014.1"/>
</dbReference>
<dbReference type="GO" id="GO:0016787">
    <property type="term" value="F:hydrolase activity"/>
    <property type="evidence" value="ECO:0007669"/>
    <property type="project" value="UniProtKB-KW"/>
</dbReference>
<organism evidence="9 10">
    <name type="scientific">Neorhizobium phenanthreniclasticum</name>
    <dbReference type="NCBI Taxonomy" id="3157917"/>
    <lineage>
        <taxon>Bacteria</taxon>
        <taxon>Pseudomonadati</taxon>
        <taxon>Pseudomonadota</taxon>
        <taxon>Alphaproteobacteria</taxon>
        <taxon>Hyphomicrobiales</taxon>
        <taxon>Rhizobiaceae</taxon>
        <taxon>Rhizobium/Agrobacterium group</taxon>
        <taxon>Neorhizobium</taxon>
    </lineage>
</organism>
<dbReference type="SUPFAM" id="SSF48208">
    <property type="entry name" value="Six-hairpin glycosidases"/>
    <property type="match status" value="1"/>
</dbReference>
<evidence type="ECO:0000256" key="5">
    <source>
        <dbReference type="ARBA" id="ARBA00023001"/>
    </source>
</evidence>
<evidence type="ECO:0000256" key="8">
    <source>
        <dbReference type="SAM" id="SignalP"/>
    </source>
</evidence>
<sequence>MKDRPRWIIIGMFALAVSVSSAAAQQPHVSKEFWSLYKARFLNGSGRIVDNANGDISHSEGQGYGLLLSFLADNPADFEQIWSFTRTELLIRDDGLAAWKWDPAATPHVTDSNNATDGDILIAYALALAGSSWHRLDYVEQAVRIANSLLSHTVVGVKGQTVLLPATAGFGAGEREDAPVINPSYWIFEALPVMALLAPSDDWAKLSEDGLALLRVSQFGPRRLPAEWESLAQKPKPAAGFPQEFGYNAVRIPLYLMRANIYDRDLLTRLSQGMTNEGGTLSTIDLETGRTKEPLSDPGYQIINHVIGCVLNGTKLPASVQQFEPILYYPSTLQLLALAFVRERHPECL</sequence>
<evidence type="ECO:0000256" key="4">
    <source>
        <dbReference type="ARBA" id="ARBA00022801"/>
    </source>
</evidence>
<name>A0ABV0M7G6_9HYPH</name>
<comment type="similarity">
    <text evidence="2">Belongs to the glycosyl hydrolase 8 (cellulase D) family.</text>
</comment>
<evidence type="ECO:0000256" key="2">
    <source>
        <dbReference type="ARBA" id="ARBA00009209"/>
    </source>
</evidence>